<feature type="domain" description="ABC transmembrane type-1" evidence="10">
    <location>
        <begin position="84"/>
        <end position="377"/>
    </location>
</feature>
<comment type="caution">
    <text evidence="11">The sequence shown here is derived from an EMBL/GenBank/DDBJ whole genome shotgun (WGS) entry which is preliminary data.</text>
</comment>
<evidence type="ECO:0000313" key="12">
    <source>
        <dbReference type="Proteomes" id="UP000179157"/>
    </source>
</evidence>
<evidence type="ECO:0000256" key="4">
    <source>
        <dbReference type="ARBA" id="ARBA00022475"/>
    </source>
</evidence>
<comment type="subcellular location">
    <subcellularLocation>
        <location evidence="1 9">Cell membrane</location>
        <topology evidence="1 9">Multi-pass membrane protein</topology>
    </subcellularLocation>
</comment>
<dbReference type="AlphaFoldDB" id="A0A1F5V128"/>
<dbReference type="CDD" id="cd06261">
    <property type="entry name" value="TM_PBP2"/>
    <property type="match status" value="1"/>
</dbReference>
<organism evidence="11 12">
    <name type="scientific">Fraserbacteria sp. (strain RBG_16_55_9)</name>
    <dbReference type="NCBI Taxonomy" id="1817864"/>
    <lineage>
        <taxon>Bacteria</taxon>
        <taxon>Candidatus Fraseribacteriota</taxon>
    </lineage>
</organism>
<dbReference type="InterPro" id="IPR000515">
    <property type="entry name" value="MetI-like"/>
</dbReference>
<evidence type="ECO:0000313" key="11">
    <source>
        <dbReference type="EMBL" id="OGF57028.1"/>
    </source>
</evidence>
<dbReference type="PANTHER" id="PTHR30614:SF37">
    <property type="entry name" value="AMINO-ACID ABC TRANSPORTER PERMEASE PROTEIN YHDX-RELATED"/>
    <property type="match status" value="1"/>
</dbReference>
<dbReference type="GO" id="GO:0022857">
    <property type="term" value="F:transmembrane transporter activity"/>
    <property type="evidence" value="ECO:0007669"/>
    <property type="project" value="InterPro"/>
</dbReference>
<dbReference type="STRING" id="1817864.A2Z21_09780"/>
<name>A0A1F5V128_FRAXR</name>
<dbReference type="GO" id="GO:0043190">
    <property type="term" value="C:ATP-binding cassette (ABC) transporter complex"/>
    <property type="evidence" value="ECO:0007669"/>
    <property type="project" value="InterPro"/>
</dbReference>
<dbReference type="InterPro" id="IPR035906">
    <property type="entry name" value="MetI-like_sf"/>
</dbReference>
<feature type="transmembrane region" description="Helical" evidence="9">
    <location>
        <begin position="180"/>
        <end position="198"/>
    </location>
</feature>
<reference evidence="11 12" key="1">
    <citation type="journal article" date="2016" name="Nat. Commun.">
        <title>Thousands of microbial genomes shed light on interconnected biogeochemical processes in an aquifer system.</title>
        <authorList>
            <person name="Anantharaman K."/>
            <person name="Brown C.T."/>
            <person name="Hug L.A."/>
            <person name="Sharon I."/>
            <person name="Castelle C.J."/>
            <person name="Probst A.J."/>
            <person name="Thomas B.C."/>
            <person name="Singh A."/>
            <person name="Wilkins M.J."/>
            <person name="Karaoz U."/>
            <person name="Brodie E.L."/>
            <person name="Williams K.H."/>
            <person name="Hubbard S.S."/>
            <person name="Banfield J.F."/>
        </authorList>
    </citation>
    <scope>NUCLEOTIDE SEQUENCE [LARGE SCALE GENOMIC DNA]</scope>
    <source>
        <strain evidence="12">RBG_16_55_9</strain>
    </source>
</reference>
<dbReference type="Pfam" id="PF00528">
    <property type="entry name" value="BPD_transp_1"/>
    <property type="match status" value="1"/>
</dbReference>
<dbReference type="SUPFAM" id="SSF161098">
    <property type="entry name" value="MetI-like"/>
    <property type="match status" value="1"/>
</dbReference>
<dbReference type="EMBL" id="MFGX01000021">
    <property type="protein sequence ID" value="OGF57028.1"/>
    <property type="molecule type" value="Genomic_DNA"/>
</dbReference>
<evidence type="ECO:0000256" key="6">
    <source>
        <dbReference type="ARBA" id="ARBA00022970"/>
    </source>
</evidence>
<feature type="transmembrane region" description="Helical" evidence="9">
    <location>
        <begin position="210"/>
        <end position="231"/>
    </location>
</feature>
<feature type="transmembrane region" description="Helical" evidence="9">
    <location>
        <begin position="358"/>
        <end position="380"/>
    </location>
</feature>
<comment type="similarity">
    <text evidence="2">Belongs to the binding-protein-dependent transport system permease family. HisMQ subfamily.</text>
</comment>
<keyword evidence="8 9" id="KW-0472">Membrane</keyword>
<evidence type="ECO:0000259" key="10">
    <source>
        <dbReference type="PROSITE" id="PS50928"/>
    </source>
</evidence>
<evidence type="ECO:0000256" key="7">
    <source>
        <dbReference type="ARBA" id="ARBA00022989"/>
    </source>
</evidence>
<keyword evidence="4" id="KW-1003">Cell membrane</keyword>
<evidence type="ECO:0000256" key="5">
    <source>
        <dbReference type="ARBA" id="ARBA00022692"/>
    </source>
</evidence>
<evidence type="ECO:0000256" key="1">
    <source>
        <dbReference type="ARBA" id="ARBA00004651"/>
    </source>
</evidence>
<evidence type="ECO:0000256" key="2">
    <source>
        <dbReference type="ARBA" id="ARBA00010072"/>
    </source>
</evidence>
<dbReference type="Proteomes" id="UP000179157">
    <property type="component" value="Unassembled WGS sequence"/>
</dbReference>
<proteinExistence type="inferred from homology"/>
<keyword evidence="5 9" id="KW-0812">Transmembrane</keyword>
<evidence type="ECO:0000256" key="9">
    <source>
        <dbReference type="RuleBase" id="RU363032"/>
    </source>
</evidence>
<dbReference type="Gene3D" id="1.10.3720.10">
    <property type="entry name" value="MetI-like"/>
    <property type="match status" value="2"/>
</dbReference>
<dbReference type="NCBIfam" id="TIGR01726">
    <property type="entry name" value="HEQRo_perm_3TM"/>
    <property type="match status" value="1"/>
</dbReference>
<protein>
    <submittedName>
        <fullName evidence="11">Polar amino acid ABC transporter permease</fullName>
    </submittedName>
</protein>
<gene>
    <name evidence="11" type="ORF">A2Z21_09780</name>
</gene>
<keyword evidence="3 9" id="KW-0813">Transport</keyword>
<keyword evidence="6" id="KW-0029">Amino-acid transport</keyword>
<feature type="transmembrane region" description="Helical" evidence="9">
    <location>
        <begin position="16"/>
        <end position="37"/>
    </location>
</feature>
<evidence type="ECO:0000256" key="8">
    <source>
        <dbReference type="ARBA" id="ARBA00023136"/>
    </source>
</evidence>
<evidence type="ECO:0000256" key="3">
    <source>
        <dbReference type="ARBA" id="ARBA00022448"/>
    </source>
</evidence>
<keyword evidence="7 9" id="KW-1133">Transmembrane helix</keyword>
<dbReference type="GO" id="GO:0006865">
    <property type="term" value="P:amino acid transport"/>
    <property type="evidence" value="ECO:0007669"/>
    <property type="project" value="UniProtKB-KW"/>
</dbReference>
<dbReference type="InterPro" id="IPR010065">
    <property type="entry name" value="AA_ABC_transptr_permease_3TM"/>
</dbReference>
<dbReference type="InterPro" id="IPR043429">
    <property type="entry name" value="ArtM/GltK/GlnP/TcyL/YhdX-like"/>
</dbReference>
<dbReference type="PANTHER" id="PTHR30614">
    <property type="entry name" value="MEMBRANE COMPONENT OF AMINO ACID ABC TRANSPORTER"/>
    <property type="match status" value="1"/>
</dbReference>
<feature type="transmembrane region" description="Helical" evidence="9">
    <location>
        <begin position="78"/>
        <end position="108"/>
    </location>
</feature>
<sequence>MPAPQTVIPLWRDVRVLRILAQVIFVITLVLVANWFYTNLSRNLGRTGIHVGFDFLHLTAGFRISEGISFESTDSYGYAFWVGIVNTLRVIGIGILLATILGLVAGVARLSTNWLVCKMASVYIETIRNTPLVVQLFFWYTATFLKLPNVHDSLELPGPIYLSQRGLALPVPHLTEHFSSWSYFLVAGLVLACAVYVGRRRYLQRVQRPGFPSAWALITFLGTSALGWFLLPRSPIAWEVPVLSRFNFEGGLQFTPEFAALLTGLVVYTGAFIAEIVRGGILAVSKGQKEAARALALNNLQVLRLVIFPQALRVIIPPITSQYLNLAKNSSLAVAVGYPDLFSVANTIINQSGRAIEMILFIMGSYLIMSLITSAFSNWYNRRIRLVEH</sequence>
<feature type="transmembrane region" description="Helical" evidence="9">
    <location>
        <begin position="258"/>
        <end position="277"/>
    </location>
</feature>
<dbReference type="PROSITE" id="PS50928">
    <property type="entry name" value="ABC_TM1"/>
    <property type="match status" value="1"/>
</dbReference>
<accession>A0A1F5V128</accession>